<accession>A0A1Z5IU01</accession>
<organism evidence="2 3">
    <name type="scientific">Secundilactobacillus pentosiphilus</name>
    <dbReference type="NCBI Taxonomy" id="1714682"/>
    <lineage>
        <taxon>Bacteria</taxon>
        <taxon>Bacillati</taxon>
        <taxon>Bacillota</taxon>
        <taxon>Bacilli</taxon>
        <taxon>Lactobacillales</taxon>
        <taxon>Lactobacillaceae</taxon>
        <taxon>Secundilactobacillus</taxon>
    </lineage>
</organism>
<reference evidence="2 3" key="1">
    <citation type="submission" date="2015-11" db="EMBL/GenBank/DDBJ databases">
        <title>Draft genome sequences of new species of the genus Lactobacillus isolated from orchardgrass silage.</title>
        <authorList>
            <person name="Tohno M."/>
            <person name="Tanizawa Y."/>
            <person name="Arita M."/>
        </authorList>
    </citation>
    <scope>NUCLEOTIDE SEQUENCE [LARGE SCALE GENOMIC DNA]</scope>
    <source>
        <strain evidence="2 3">IWT25</strain>
    </source>
</reference>
<feature type="chain" id="PRO_5013187630" description="Lipocalin-like domain-containing protein" evidence="1">
    <location>
        <begin position="29"/>
        <end position="158"/>
    </location>
</feature>
<dbReference type="AlphaFoldDB" id="A0A1Z5IU01"/>
<evidence type="ECO:0008006" key="4">
    <source>
        <dbReference type="Google" id="ProtNLM"/>
    </source>
</evidence>
<dbReference type="Proteomes" id="UP000198414">
    <property type="component" value="Unassembled WGS sequence"/>
</dbReference>
<dbReference type="OrthoDB" id="2330102at2"/>
<comment type="caution">
    <text evidence="2">The sequence shown here is derived from an EMBL/GenBank/DDBJ whole genome shotgun (WGS) entry which is preliminary data.</text>
</comment>
<evidence type="ECO:0000313" key="3">
    <source>
        <dbReference type="Proteomes" id="UP000198414"/>
    </source>
</evidence>
<dbReference type="RefSeq" id="WP_089120510.1">
    <property type="nucleotide sequence ID" value="NZ_BCMI01000003.1"/>
</dbReference>
<sequence precursor="true">MKKICRTLLLLIMALGIFSAANTQSASASSYHKGTPTALRGYWRTKIHKNYYNHGGHRDHWWGYFHAAIKSSNIRIDAVQGGAYGANKMSYRYAGNHTYYLKGKEEMGPGTVYTLKWKIKKLSSNKIKLVLLGNKDIKTMTYYKFSGRISKHTYYPYL</sequence>
<dbReference type="EMBL" id="BCMI01000003">
    <property type="protein sequence ID" value="GAX05156.1"/>
    <property type="molecule type" value="Genomic_DNA"/>
</dbReference>
<proteinExistence type="predicted"/>
<evidence type="ECO:0000313" key="2">
    <source>
        <dbReference type="EMBL" id="GAX05156.1"/>
    </source>
</evidence>
<protein>
    <recommendedName>
        <fullName evidence="4">Lipocalin-like domain-containing protein</fullName>
    </recommendedName>
</protein>
<feature type="signal peptide" evidence="1">
    <location>
        <begin position="1"/>
        <end position="28"/>
    </location>
</feature>
<keyword evidence="1" id="KW-0732">Signal</keyword>
<gene>
    <name evidence="2" type="ORF">IWT25_00459</name>
</gene>
<evidence type="ECO:0000256" key="1">
    <source>
        <dbReference type="SAM" id="SignalP"/>
    </source>
</evidence>
<name>A0A1Z5IU01_9LACO</name>